<accession>A0A5C3QD22</accession>
<keyword evidence="1" id="KW-0812">Transmembrane</keyword>
<feature type="transmembrane region" description="Helical" evidence="1">
    <location>
        <begin position="6"/>
        <end position="28"/>
    </location>
</feature>
<dbReference type="Proteomes" id="UP000305067">
    <property type="component" value="Unassembled WGS sequence"/>
</dbReference>
<evidence type="ECO:0000256" key="1">
    <source>
        <dbReference type="SAM" id="Phobius"/>
    </source>
</evidence>
<keyword evidence="3" id="KW-1185">Reference proteome</keyword>
<evidence type="ECO:0000313" key="3">
    <source>
        <dbReference type="Proteomes" id="UP000305067"/>
    </source>
</evidence>
<evidence type="ECO:0000313" key="2">
    <source>
        <dbReference type="EMBL" id="TFK99446.1"/>
    </source>
</evidence>
<proteinExistence type="predicted"/>
<organism evidence="2 3">
    <name type="scientific">Pterulicium gracile</name>
    <dbReference type="NCBI Taxonomy" id="1884261"/>
    <lineage>
        <taxon>Eukaryota</taxon>
        <taxon>Fungi</taxon>
        <taxon>Dikarya</taxon>
        <taxon>Basidiomycota</taxon>
        <taxon>Agaricomycotina</taxon>
        <taxon>Agaricomycetes</taxon>
        <taxon>Agaricomycetidae</taxon>
        <taxon>Agaricales</taxon>
        <taxon>Pleurotineae</taxon>
        <taxon>Pterulaceae</taxon>
        <taxon>Pterulicium</taxon>
    </lineage>
</organism>
<sequence>MDLQLIELGCQLCSTVSSIFFGISAYGMRMVRFRTTLRLALKRPIRCRHVPAPVPIIDGCDLLGVGSGHRKPPVHKKITAVSNKFFKFVSVWRPANPSQLRREGWTRKRWDYVAVFSELLRLMKSFPPERPKAERNIVHWIPLWPAHAKICVANFSLEERLSQVV</sequence>
<dbReference type="AlphaFoldDB" id="A0A5C3QD22"/>
<protein>
    <submittedName>
        <fullName evidence="2">Uncharacterized protein</fullName>
    </submittedName>
</protein>
<keyword evidence="1" id="KW-1133">Transmembrane helix</keyword>
<name>A0A5C3QD22_9AGAR</name>
<gene>
    <name evidence="2" type="ORF">BDV98DRAFT_167780</name>
</gene>
<keyword evidence="1" id="KW-0472">Membrane</keyword>
<dbReference type="EMBL" id="ML178833">
    <property type="protein sequence ID" value="TFK99446.1"/>
    <property type="molecule type" value="Genomic_DNA"/>
</dbReference>
<reference evidence="2 3" key="1">
    <citation type="journal article" date="2019" name="Nat. Ecol. Evol.">
        <title>Megaphylogeny resolves global patterns of mushroom evolution.</title>
        <authorList>
            <person name="Varga T."/>
            <person name="Krizsan K."/>
            <person name="Foldi C."/>
            <person name="Dima B."/>
            <person name="Sanchez-Garcia M."/>
            <person name="Sanchez-Ramirez S."/>
            <person name="Szollosi G.J."/>
            <person name="Szarkandi J.G."/>
            <person name="Papp V."/>
            <person name="Albert L."/>
            <person name="Andreopoulos W."/>
            <person name="Angelini C."/>
            <person name="Antonin V."/>
            <person name="Barry K.W."/>
            <person name="Bougher N.L."/>
            <person name="Buchanan P."/>
            <person name="Buyck B."/>
            <person name="Bense V."/>
            <person name="Catcheside P."/>
            <person name="Chovatia M."/>
            <person name="Cooper J."/>
            <person name="Damon W."/>
            <person name="Desjardin D."/>
            <person name="Finy P."/>
            <person name="Geml J."/>
            <person name="Haridas S."/>
            <person name="Hughes K."/>
            <person name="Justo A."/>
            <person name="Karasinski D."/>
            <person name="Kautmanova I."/>
            <person name="Kiss B."/>
            <person name="Kocsube S."/>
            <person name="Kotiranta H."/>
            <person name="LaButti K.M."/>
            <person name="Lechner B.E."/>
            <person name="Liimatainen K."/>
            <person name="Lipzen A."/>
            <person name="Lukacs Z."/>
            <person name="Mihaltcheva S."/>
            <person name="Morgado L.N."/>
            <person name="Niskanen T."/>
            <person name="Noordeloos M.E."/>
            <person name="Ohm R.A."/>
            <person name="Ortiz-Santana B."/>
            <person name="Ovrebo C."/>
            <person name="Racz N."/>
            <person name="Riley R."/>
            <person name="Savchenko A."/>
            <person name="Shiryaev A."/>
            <person name="Soop K."/>
            <person name="Spirin V."/>
            <person name="Szebenyi C."/>
            <person name="Tomsovsky M."/>
            <person name="Tulloss R.E."/>
            <person name="Uehling J."/>
            <person name="Grigoriev I.V."/>
            <person name="Vagvolgyi C."/>
            <person name="Papp T."/>
            <person name="Martin F.M."/>
            <person name="Miettinen O."/>
            <person name="Hibbett D.S."/>
            <person name="Nagy L.G."/>
        </authorList>
    </citation>
    <scope>NUCLEOTIDE SEQUENCE [LARGE SCALE GENOMIC DNA]</scope>
    <source>
        <strain evidence="2 3">CBS 309.79</strain>
    </source>
</reference>